<dbReference type="GO" id="GO:0016756">
    <property type="term" value="F:glutathione gamma-glutamylcysteinyltransferase activity"/>
    <property type="evidence" value="ECO:0007669"/>
    <property type="project" value="InterPro"/>
</dbReference>
<evidence type="ECO:0000259" key="7">
    <source>
        <dbReference type="Pfam" id="PF00487"/>
    </source>
</evidence>
<dbReference type="InterPro" id="IPR038156">
    <property type="entry name" value="PCS_N_sf"/>
</dbReference>
<keyword evidence="6" id="KW-0732">Signal</keyword>
<keyword evidence="9" id="KW-1185">Reference proteome</keyword>
<accession>A0A9D4XFB3</accession>
<evidence type="ECO:0000256" key="2">
    <source>
        <dbReference type="ARBA" id="ARBA00009295"/>
    </source>
</evidence>
<comment type="subcellular location">
    <subcellularLocation>
        <location evidence="1">Membrane</location>
    </subcellularLocation>
</comment>
<comment type="caution">
    <text evidence="8">The sequence shown here is derived from an EMBL/GenBank/DDBJ whole genome shotgun (WGS) entry which is preliminary data.</text>
</comment>
<feature type="domain" description="Fatty acid desaturase" evidence="7">
    <location>
        <begin position="37"/>
        <end position="242"/>
    </location>
</feature>
<keyword evidence="5" id="KW-0812">Transmembrane</keyword>
<dbReference type="AlphaFoldDB" id="A0A9D4XFB3"/>
<comment type="similarity">
    <text evidence="2">Belongs to the fatty acid desaturase type 1 family.</text>
</comment>
<organism evidence="8 9">
    <name type="scientific">Pisum sativum</name>
    <name type="common">Garden pea</name>
    <name type="synonym">Lathyrus oleraceus</name>
    <dbReference type="NCBI Taxonomy" id="3888"/>
    <lineage>
        <taxon>Eukaryota</taxon>
        <taxon>Viridiplantae</taxon>
        <taxon>Streptophyta</taxon>
        <taxon>Embryophyta</taxon>
        <taxon>Tracheophyta</taxon>
        <taxon>Spermatophyta</taxon>
        <taxon>Magnoliopsida</taxon>
        <taxon>eudicotyledons</taxon>
        <taxon>Gunneridae</taxon>
        <taxon>Pentapetalae</taxon>
        <taxon>rosids</taxon>
        <taxon>fabids</taxon>
        <taxon>Fabales</taxon>
        <taxon>Fabaceae</taxon>
        <taxon>Papilionoideae</taxon>
        <taxon>50 kb inversion clade</taxon>
        <taxon>NPAAA clade</taxon>
        <taxon>Hologalegina</taxon>
        <taxon>IRL clade</taxon>
        <taxon>Fabeae</taxon>
        <taxon>Lathyrus</taxon>
    </lineage>
</organism>
<dbReference type="Gene3D" id="3.90.70.30">
    <property type="entry name" value="Phytochelatin synthase, N-terminal domain"/>
    <property type="match status" value="1"/>
</dbReference>
<evidence type="ECO:0000313" key="8">
    <source>
        <dbReference type="EMBL" id="KAI5419984.1"/>
    </source>
</evidence>
<dbReference type="PANTHER" id="PTHR19353">
    <property type="entry name" value="FATTY ACID DESATURASE 2"/>
    <property type="match status" value="1"/>
</dbReference>
<proteinExistence type="inferred from homology"/>
<dbReference type="GO" id="GO:0016020">
    <property type="term" value="C:membrane"/>
    <property type="evidence" value="ECO:0007669"/>
    <property type="project" value="UniProtKB-SubCell"/>
</dbReference>
<dbReference type="Pfam" id="PF00487">
    <property type="entry name" value="FA_desaturase"/>
    <property type="match status" value="1"/>
</dbReference>
<sequence length="249" mass="29425">MVLLLNFARFKCPLHWVLVTILWNALNTIDQDTGQHMGLDYDPDLQHIPVFAVSSRLFGNIKSYFYDRHLKFDALSRFLISYQHWTFYPVLCFTRLNLYVQTFLLLFSLSRNVPDRLYNIMGTAVFLTWFPLLLSCLPSWPERLMFALACFVVCSIQHLQFYLNHFAPNVYVGPPSGNVWFEKHTSRTVDISCSTRMDWFFCGYQFQLEHHLFPRLPRAQLKKVSPLVTYLCKKHNFPYRSLTFVDANL</sequence>
<dbReference type="Gramene" id="Psat04G0395700-T4">
    <property type="protein sequence ID" value="KAI5419984.1"/>
    <property type="gene ID" value="KIW84_043957"/>
</dbReference>
<dbReference type="GO" id="GO:0046938">
    <property type="term" value="P:phytochelatin biosynthetic process"/>
    <property type="evidence" value="ECO:0007669"/>
    <property type="project" value="InterPro"/>
</dbReference>
<dbReference type="GO" id="GO:0016717">
    <property type="term" value="F:oxidoreductase activity, acting on paired donors, with oxidation of a pair of donors resulting in the reduction of molecular oxygen to two molecules of water"/>
    <property type="evidence" value="ECO:0007669"/>
    <property type="project" value="TreeGrafter"/>
</dbReference>
<protein>
    <submittedName>
        <fullName evidence="8">Variant 4, Delta 8 Fatty Acid Desaturase</fullName>
    </submittedName>
</protein>
<reference evidence="8 9" key="1">
    <citation type="journal article" date="2022" name="Nat. Genet.">
        <title>Improved pea reference genome and pan-genome highlight genomic features and evolutionary characteristics.</title>
        <authorList>
            <person name="Yang T."/>
            <person name="Liu R."/>
            <person name="Luo Y."/>
            <person name="Hu S."/>
            <person name="Wang D."/>
            <person name="Wang C."/>
            <person name="Pandey M.K."/>
            <person name="Ge S."/>
            <person name="Xu Q."/>
            <person name="Li N."/>
            <person name="Li G."/>
            <person name="Huang Y."/>
            <person name="Saxena R.K."/>
            <person name="Ji Y."/>
            <person name="Li M."/>
            <person name="Yan X."/>
            <person name="He Y."/>
            <person name="Liu Y."/>
            <person name="Wang X."/>
            <person name="Xiang C."/>
            <person name="Varshney R.K."/>
            <person name="Ding H."/>
            <person name="Gao S."/>
            <person name="Zong X."/>
        </authorList>
    </citation>
    <scope>NUCLEOTIDE SEQUENCE [LARGE SCALE GENOMIC DNA]</scope>
    <source>
        <strain evidence="8 9">cv. Zhongwan 6</strain>
    </source>
</reference>
<evidence type="ECO:0000256" key="6">
    <source>
        <dbReference type="SAM" id="SignalP"/>
    </source>
</evidence>
<name>A0A9D4XFB3_PEA</name>
<dbReference type="EMBL" id="JAMSHJ010000004">
    <property type="protein sequence ID" value="KAI5419984.1"/>
    <property type="molecule type" value="Genomic_DNA"/>
</dbReference>
<dbReference type="InterPro" id="IPR012171">
    <property type="entry name" value="Fatty_acid_desaturase"/>
</dbReference>
<dbReference type="InterPro" id="IPR005804">
    <property type="entry name" value="FA_desaturase_dom"/>
</dbReference>
<evidence type="ECO:0000256" key="5">
    <source>
        <dbReference type="SAM" id="Phobius"/>
    </source>
</evidence>
<keyword evidence="5" id="KW-1133">Transmembrane helix</keyword>
<evidence type="ECO:0000313" key="9">
    <source>
        <dbReference type="Proteomes" id="UP001058974"/>
    </source>
</evidence>
<dbReference type="GO" id="GO:0010038">
    <property type="term" value="P:response to metal ion"/>
    <property type="evidence" value="ECO:0007669"/>
    <property type="project" value="InterPro"/>
</dbReference>
<dbReference type="PANTHER" id="PTHR19353:SF28">
    <property type="entry name" value="DELTA(8)-FATTY-ACID DESATURASE 2"/>
    <property type="match status" value="1"/>
</dbReference>
<evidence type="ECO:0000256" key="3">
    <source>
        <dbReference type="ARBA" id="ARBA00023002"/>
    </source>
</evidence>
<keyword evidence="3" id="KW-0560">Oxidoreductase</keyword>
<dbReference type="GO" id="GO:0006629">
    <property type="term" value="P:lipid metabolic process"/>
    <property type="evidence" value="ECO:0007669"/>
    <property type="project" value="UniProtKB-KW"/>
</dbReference>
<evidence type="ECO:0000256" key="1">
    <source>
        <dbReference type="ARBA" id="ARBA00004370"/>
    </source>
</evidence>
<feature type="transmembrane region" description="Helical" evidence="5">
    <location>
        <begin position="85"/>
        <end position="106"/>
    </location>
</feature>
<feature type="transmembrane region" description="Helical" evidence="5">
    <location>
        <begin position="118"/>
        <end position="137"/>
    </location>
</feature>
<feature type="signal peptide" evidence="6">
    <location>
        <begin position="1"/>
        <end position="28"/>
    </location>
</feature>
<evidence type="ECO:0000256" key="4">
    <source>
        <dbReference type="ARBA" id="ARBA00023098"/>
    </source>
</evidence>
<keyword evidence="4" id="KW-0443">Lipid metabolism</keyword>
<dbReference type="Proteomes" id="UP001058974">
    <property type="component" value="Chromosome 4"/>
</dbReference>
<feature type="chain" id="PRO_5038825505" evidence="6">
    <location>
        <begin position="29"/>
        <end position="249"/>
    </location>
</feature>
<gene>
    <name evidence="8" type="ORF">KIW84_043957</name>
</gene>
<dbReference type="GO" id="GO:0046872">
    <property type="term" value="F:metal ion binding"/>
    <property type="evidence" value="ECO:0007669"/>
    <property type="project" value="InterPro"/>
</dbReference>
<keyword evidence="5" id="KW-0472">Membrane</keyword>